<evidence type="ECO:0000256" key="2">
    <source>
        <dbReference type="ARBA" id="ARBA00022679"/>
    </source>
</evidence>
<dbReference type="Pfam" id="PF01075">
    <property type="entry name" value="Glyco_transf_9"/>
    <property type="match status" value="1"/>
</dbReference>
<gene>
    <name evidence="3" type="ORF">Q0590_07645</name>
</gene>
<protein>
    <submittedName>
        <fullName evidence="3">Glycosyltransferase family 9 protein</fullName>
    </submittedName>
</protein>
<dbReference type="Proteomes" id="UP001168528">
    <property type="component" value="Unassembled WGS sequence"/>
</dbReference>
<reference evidence="3" key="1">
    <citation type="submission" date="2023-07" db="EMBL/GenBank/DDBJ databases">
        <title>The genome sequence of Rhodocytophaga aerolata KACC 12507.</title>
        <authorList>
            <person name="Zhang X."/>
        </authorList>
    </citation>
    <scope>NUCLEOTIDE SEQUENCE</scope>
    <source>
        <strain evidence="3">KACC 12507</strain>
    </source>
</reference>
<dbReference type="EMBL" id="JAUKPO010000003">
    <property type="protein sequence ID" value="MDO1446119.1"/>
    <property type="molecule type" value="Genomic_DNA"/>
</dbReference>
<sequence>MIDYNMSDVQIVISRTDNIGDVVLSLPLAGFLKRQMPQARIFFIGKSYTRPVIESSQYIDEFLDRDKILQEPALLSQLKADAIIHVFPDKDIAKVGKNAGISVRVGTSHRAFHWLYCNKLINLGRKNSDLHEAQLNFKLLHPLGIDYVPELADIPALYGMNPKQVSLPNEIESKLAARKFNLILHPKSKGSAREWPMENYLALAKQLSPENYQVFITGTEAEGALVKQQQPEIVTLPHVYDATGKLSLDQLLTFISQVDGLVACSTGPLHIAAALGKYVLGIYPPIRPMHPGRWAPLGIKAEVLVVDKVCEDCRKSQNCHCIRSFSAETVLARISHWTK</sequence>
<dbReference type="RefSeq" id="WP_302036920.1">
    <property type="nucleotide sequence ID" value="NZ_JAUKPO010000003.1"/>
</dbReference>
<dbReference type="InterPro" id="IPR051199">
    <property type="entry name" value="LPS_LOS_Heptosyltrfase"/>
</dbReference>
<name>A0ABT8R2G8_9BACT</name>
<keyword evidence="1" id="KW-0328">Glycosyltransferase</keyword>
<dbReference type="PANTHER" id="PTHR30160:SF15">
    <property type="entry name" value="GLYCOSYLTRANSFERASE HI_0523-RELATED"/>
    <property type="match status" value="1"/>
</dbReference>
<dbReference type="Gene3D" id="3.40.50.2000">
    <property type="entry name" value="Glycogen Phosphorylase B"/>
    <property type="match status" value="2"/>
</dbReference>
<evidence type="ECO:0000256" key="1">
    <source>
        <dbReference type="ARBA" id="ARBA00022676"/>
    </source>
</evidence>
<keyword evidence="4" id="KW-1185">Reference proteome</keyword>
<evidence type="ECO:0000313" key="4">
    <source>
        <dbReference type="Proteomes" id="UP001168528"/>
    </source>
</evidence>
<dbReference type="CDD" id="cd03789">
    <property type="entry name" value="GT9_LPS_heptosyltransferase"/>
    <property type="match status" value="1"/>
</dbReference>
<proteinExistence type="predicted"/>
<accession>A0ABT8R2G8</accession>
<dbReference type="SUPFAM" id="SSF53756">
    <property type="entry name" value="UDP-Glycosyltransferase/glycogen phosphorylase"/>
    <property type="match status" value="1"/>
</dbReference>
<dbReference type="InterPro" id="IPR002201">
    <property type="entry name" value="Glyco_trans_9"/>
</dbReference>
<dbReference type="PANTHER" id="PTHR30160">
    <property type="entry name" value="TETRAACYLDISACCHARIDE 4'-KINASE-RELATED"/>
    <property type="match status" value="1"/>
</dbReference>
<comment type="caution">
    <text evidence="3">The sequence shown here is derived from an EMBL/GenBank/DDBJ whole genome shotgun (WGS) entry which is preliminary data.</text>
</comment>
<keyword evidence="2" id="KW-0808">Transferase</keyword>
<evidence type="ECO:0000313" key="3">
    <source>
        <dbReference type="EMBL" id="MDO1446119.1"/>
    </source>
</evidence>
<organism evidence="3 4">
    <name type="scientific">Rhodocytophaga aerolata</name>
    <dbReference type="NCBI Taxonomy" id="455078"/>
    <lineage>
        <taxon>Bacteria</taxon>
        <taxon>Pseudomonadati</taxon>
        <taxon>Bacteroidota</taxon>
        <taxon>Cytophagia</taxon>
        <taxon>Cytophagales</taxon>
        <taxon>Rhodocytophagaceae</taxon>
        <taxon>Rhodocytophaga</taxon>
    </lineage>
</organism>